<sequence>MLQYLDANDGAASRESPDLVDAYLSLASLVLRYHVTVLTDDTAQFSGVVQYAIQCLQLRERPSLKAAAHFLSDFILHSAAEPLHVAVFPPLLAALLHAILVHAPRTIVPNLAEVMYRVITRAPQTARDSLQALLLGPQAVPCARLNEADRKAALRVLVGTRQMRRFKDYVRELHVKAQGLDVV</sequence>
<evidence type="ECO:0000256" key="1">
    <source>
        <dbReference type="ARBA" id="ARBA00004123"/>
    </source>
</evidence>
<evidence type="ECO:0000256" key="3">
    <source>
        <dbReference type="ARBA" id="ARBA00022448"/>
    </source>
</evidence>
<dbReference type="OrthoDB" id="2016913at2759"/>
<dbReference type="InterPro" id="IPR051345">
    <property type="entry name" value="Importin_beta-like_NTR"/>
</dbReference>
<dbReference type="AlphaFoldDB" id="A0A0L0TAH5"/>
<dbReference type="GO" id="GO:0005634">
    <property type="term" value="C:nucleus"/>
    <property type="evidence" value="ECO:0007669"/>
    <property type="project" value="UniProtKB-SubCell"/>
</dbReference>
<comment type="similarity">
    <text evidence="2">Belongs to the importin beta family.</text>
</comment>
<dbReference type="Gene3D" id="1.25.10.10">
    <property type="entry name" value="Leucine-rich Repeat Variant"/>
    <property type="match status" value="1"/>
</dbReference>
<evidence type="ECO:0000256" key="2">
    <source>
        <dbReference type="ARBA" id="ARBA00007991"/>
    </source>
</evidence>
<dbReference type="STRING" id="578462.A0A0L0TAH5"/>
<dbReference type="Proteomes" id="UP000054350">
    <property type="component" value="Unassembled WGS sequence"/>
</dbReference>
<reference evidence="5 6" key="1">
    <citation type="submission" date="2009-11" db="EMBL/GenBank/DDBJ databases">
        <title>Annotation of Allomyces macrogynus ATCC 38327.</title>
        <authorList>
            <consortium name="The Broad Institute Genome Sequencing Platform"/>
            <person name="Russ C."/>
            <person name="Cuomo C."/>
            <person name="Burger G."/>
            <person name="Gray M.W."/>
            <person name="Holland P.W.H."/>
            <person name="King N."/>
            <person name="Lang F.B.F."/>
            <person name="Roger A.J."/>
            <person name="Ruiz-Trillo I."/>
            <person name="Young S.K."/>
            <person name="Zeng Q."/>
            <person name="Gargeya S."/>
            <person name="Fitzgerald M."/>
            <person name="Haas B."/>
            <person name="Abouelleil A."/>
            <person name="Alvarado L."/>
            <person name="Arachchi H.M."/>
            <person name="Berlin A."/>
            <person name="Chapman S.B."/>
            <person name="Gearin G."/>
            <person name="Goldberg J."/>
            <person name="Griggs A."/>
            <person name="Gujja S."/>
            <person name="Hansen M."/>
            <person name="Heiman D."/>
            <person name="Howarth C."/>
            <person name="Larimer J."/>
            <person name="Lui A."/>
            <person name="MacDonald P.J.P."/>
            <person name="McCowen C."/>
            <person name="Montmayeur A."/>
            <person name="Murphy C."/>
            <person name="Neiman D."/>
            <person name="Pearson M."/>
            <person name="Priest M."/>
            <person name="Roberts A."/>
            <person name="Saif S."/>
            <person name="Shea T."/>
            <person name="Sisk P."/>
            <person name="Stolte C."/>
            <person name="Sykes S."/>
            <person name="Wortman J."/>
            <person name="Nusbaum C."/>
            <person name="Birren B."/>
        </authorList>
    </citation>
    <scope>NUCLEOTIDE SEQUENCE [LARGE SCALE GENOMIC DNA]</scope>
    <source>
        <strain evidence="5 6">ATCC 38327</strain>
    </source>
</reference>
<evidence type="ECO:0000313" key="5">
    <source>
        <dbReference type="EMBL" id="KNE71534.1"/>
    </source>
</evidence>
<dbReference type="GO" id="GO:0005737">
    <property type="term" value="C:cytoplasm"/>
    <property type="evidence" value="ECO:0007669"/>
    <property type="project" value="TreeGrafter"/>
</dbReference>
<comment type="subcellular location">
    <subcellularLocation>
        <location evidence="1">Nucleus</location>
    </subcellularLocation>
</comment>
<dbReference type="PANTHER" id="PTHR12363">
    <property type="entry name" value="TRANSPORTIN 3 AND IMPORTIN 13"/>
    <property type="match status" value="1"/>
</dbReference>
<dbReference type="OMA" id="QAVPCAR"/>
<dbReference type="Pfam" id="PF18806">
    <property type="entry name" value="Importin_rep_3"/>
    <property type="match status" value="1"/>
</dbReference>
<dbReference type="PANTHER" id="PTHR12363:SF33">
    <property type="entry name" value="IMPORTIN-13"/>
    <property type="match status" value="1"/>
</dbReference>
<gene>
    <name evidence="5" type="ORF">AMAG_15748</name>
</gene>
<protein>
    <submittedName>
        <fullName evidence="5">Uncharacterized protein</fullName>
    </submittedName>
</protein>
<dbReference type="InterPro" id="IPR040520">
    <property type="entry name" value="Importin_rep_3"/>
</dbReference>
<keyword evidence="4" id="KW-0539">Nucleus</keyword>
<dbReference type="EMBL" id="GG745372">
    <property type="protein sequence ID" value="KNE71534.1"/>
    <property type="molecule type" value="Genomic_DNA"/>
</dbReference>
<organism evidence="5 6">
    <name type="scientific">Allomyces macrogynus (strain ATCC 38327)</name>
    <name type="common">Allomyces javanicus var. macrogynus</name>
    <dbReference type="NCBI Taxonomy" id="578462"/>
    <lineage>
        <taxon>Eukaryota</taxon>
        <taxon>Fungi</taxon>
        <taxon>Fungi incertae sedis</taxon>
        <taxon>Blastocladiomycota</taxon>
        <taxon>Blastocladiomycetes</taxon>
        <taxon>Blastocladiales</taxon>
        <taxon>Blastocladiaceae</taxon>
        <taxon>Allomyces</taxon>
    </lineage>
</organism>
<keyword evidence="6" id="KW-1185">Reference proteome</keyword>
<evidence type="ECO:0000313" key="6">
    <source>
        <dbReference type="Proteomes" id="UP000054350"/>
    </source>
</evidence>
<keyword evidence="3" id="KW-0813">Transport</keyword>
<name>A0A0L0TAH5_ALLM3</name>
<proteinExistence type="inferred from homology"/>
<dbReference type="GO" id="GO:0006606">
    <property type="term" value="P:protein import into nucleus"/>
    <property type="evidence" value="ECO:0007669"/>
    <property type="project" value="TreeGrafter"/>
</dbReference>
<evidence type="ECO:0000256" key="4">
    <source>
        <dbReference type="ARBA" id="ARBA00023242"/>
    </source>
</evidence>
<dbReference type="VEuPathDB" id="FungiDB:AMAG_15748"/>
<accession>A0A0L0TAH5</accession>
<dbReference type="InterPro" id="IPR011989">
    <property type="entry name" value="ARM-like"/>
</dbReference>
<reference evidence="6" key="2">
    <citation type="submission" date="2009-11" db="EMBL/GenBank/DDBJ databases">
        <title>The Genome Sequence of Allomyces macrogynus strain ATCC 38327.</title>
        <authorList>
            <consortium name="The Broad Institute Genome Sequencing Platform"/>
            <person name="Russ C."/>
            <person name="Cuomo C."/>
            <person name="Shea T."/>
            <person name="Young S.K."/>
            <person name="Zeng Q."/>
            <person name="Koehrsen M."/>
            <person name="Haas B."/>
            <person name="Borodovsky M."/>
            <person name="Guigo R."/>
            <person name="Alvarado L."/>
            <person name="Berlin A."/>
            <person name="Borenstein D."/>
            <person name="Chen Z."/>
            <person name="Engels R."/>
            <person name="Freedman E."/>
            <person name="Gellesch M."/>
            <person name="Goldberg J."/>
            <person name="Griggs A."/>
            <person name="Gujja S."/>
            <person name="Heiman D."/>
            <person name="Hepburn T."/>
            <person name="Howarth C."/>
            <person name="Jen D."/>
            <person name="Larson L."/>
            <person name="Lewis B."/>
            <person name="Mehta T."/>
            <person name="Park D."/>
            <person name="Pearson M."/>
            <person name="Roberts A."/>
            <person name="Saif S."/>
            <person name="Shenoy N."/>
            <person name="Sisk P."/>
            <person name="Stolte C."/>
            <person name="Sykes S."/>
            <person name="Walk T."/>
            <person name="White J."/>
            <person name="Yandava C."/>
            <person name="Burger G."/>
            <person name="Gray M.W."/>
            <person name="Holland P.W.H."/>
            <person name="King N."/>
            <person name="Lang F.B.F."/>
            <person name="Roger A.J."/>
            <person name="Ruiz-Trillo I."/>
            <person name="Lander E."/>
            <person name="Nusbaum C."/>
        </authorList>
    </citation>
    <scope>NUCLEOTIDE SEQUENCE [LARGE SCALE GENOMIC DNA]</scope>
    <source>
        <strain evidence="6">ATCC 38327</strain>
    </source>
</reference>